<dbReference type="STRING" id="1679170.AC625_15975"/>
<dbReference type="Proteomes" id="UP000037146">
    <property type="component" value="Unassembled WGS sequence"/>
</dbReference>
<keyword evidence="1" id="KW-0812">Transmembrane</keyword>
<organism evidence="2 3">
    <name type="scientific">Peribacillus loiseleuriae</name>
    <dbReference type="NCBI Taxonomy" id="1679170"/>
    <lineage>
        <taxon>Bacteria</taxon>
        <taxon>Bacillati</taxon>
        <taxon>Bacillota</taxon>
        <taxon>Bacilli</taxon>
        <taxon>Bacillales</taxon>
        <taxon>Bacillaceae</taxon>
        <taxon>Peribacillus</taxon>
    </lineage>
</organism>
<dbReference type="AlphaFoldDB" id="A0A0K9GW06"/>
<comment type="caution">
    <text evidence="2">The sequence shown here is derived from an EMBL/GenBank/DDBJ whole genome shotgun (WGS) entry which is preliminary data.</text>
</comment>
<keyword evidence="3" id="KW-1185">Reference proteome</keyword>
<evidence type="ECO:0000256" key="1">
    <source>
        <dbReference type="SAM" id="Phobius"/>
    </source>
</evidence>
<feature type="transmembrane region" description="Helical" evidence="1">
    <location>
        <begin position="158"/>
        <end position="180"/>
    </location>
</feature>
<sequence>MNETRKKVIIQEIIYWKRNRLLPEQYCDYLLVLYSGGEEVNPTNSTRTTSRKKANYLYGIVVLLLFFTLFLNYFTQFADGLQMGLTYFLLFSLIICTLLFYKNNIQYQFPLIGSTIVLLLATIQTAEYMASGQAIVLYVLLIVNCVIWFVLGKKLKMIYFLVSGILGLTVIFYIIVRLYINF</sequence>
<accession>A0A0K9GW06</accession>
<proteinExistence type="predicted"/>
<reference evidence="3" key="1">
    <citation type="submission" date="2015-07" db="EMBL/GenBank/DDBJ databases">
        <title>Genome sequencing project for genomic taxonomy and phylogenomics of Bacillus-like bacteria.</title>
        <authorList>
            <person name="Liu B."/>
            <person name="Wang J."/>
            <person name="Zhu Y."/>
            <person name="Liu G."/>
            <person name="Chen Q."/>
            <person name="Chen Z."/>
            <person name="Lan J."/>
            <person name="Che J."/>
            <person name="Ge C."/>
            <person name="Shi H."/>
            <person name="Pan Z."/>
            <person name="Liu X."/>
        </authorList>
    </citation>
    <scope>NUCLEOTIDE SEQUENCE [LARGE SCALE GENOMIC DNA]</scope>
    <source>
        <strain evidence="3">FJAT-27997</strain>
    </source>
</reference>
<dbReference type="PATRIC" id="fig|1679170.3.peg.3636"/>
<keyword evidence="1" id="KW-0472">Membrane</keyword>
<evidence type="ECO:0008006" key="4">
    <source>
        <dbReference type="Google" id="ProtNLM"/>
    </source>
</evidence>
<keyword evidence="1" id="KW-1133">Transmembrane helix</keyword>
<dbReference type="OrthoDB" id="2380880at2"/>
<name>A0A0K9GW06_9BACI</name>
<gene>
    <name evidence="2" type="ORF">AC625_15975</name>
</gene>
<feature type="transmembrane region" description="Helical" evidence="1">
    <location>
        <begin position="108"/>
        <end position="126"/>
    </location>
</feature>
<feature type="transmembrane region" description="Helical" evidence="1">
    <location>
        <begin position="132"/>
        <end position="151"/>
    </location>
</feature>
<evidence type="ECO:0000313" key="2">
    <source>
        <dbReference type="EMBL" id="KMY50830.1"/>
    </source>
</evidence>
<dbReference type="EMBL" id="LFZW01000001">
    <property type="protein sequence ID" value="KMY50830.1"/>
    <property type="molecule type" value="Genomic_DNA"/>
</dbReference>
<feature type="transmembrane region" description="Helical" evidence="1">
    <location>
        <begin position="81"/>
        <end position="101"/>
    </location>
</feature>
<evidence type="ECO:0000313" key="3">
    <source>
        <dbReference type="Proteomes" id="UP000037146"/>
    </source>
</evidence>
<protein>
    <recommendedName>
        <fullName evidence="4">DUF2157 domain-containing protein</fullName>
    </recommendedName>
</protein>
<feature type="transmembrane region" description="Helical" evidence="1">
    <location>
        <begin position="56"/>
        <end position="75"/>
    </location>
</feature>
<dbReference type="RefSeq" id="WP_049682183.1">
    <property type="nucleotide sequence ID" value="NZ_LFZW01000001.1"/>
</dbReference>